<sequence>MSGNKKCYPNIIDWKHARDEEEKKAHKRAKKEQMRLRSAMQDSDIGLPQEEAACGRRAAAILIKKPTVGLAQDRTAQIVQSGPKQKKLNLTTYKYHALGGYPSAINNLVPLIATQRKLANYSIGLSETASLPETPLVTRLVHSKRNSKNNFVGQTMQQDACERLINKTSQWQKAALAKTRQTRPHLVRTGYQDYAFKCETHCFIDHNMFMQYQGDGVSHKATRGWDSFLQKESHHRARHKAGGDKQDLEYNIQGSEEDPHLIWWLGKAMWPDKDQALLIDYIIENWKEVCPGQTLQKDFWNKVVAHLAPHHIIKTTYKSLKGLINHGSNIHHDLSTGLTITAESKTQWNDFVKQYPLVAAHAFRTPEVITTGAAVSVTLAPASTTIIAHPSGQSAGSNFTARIAPRIPLSTPSGSTAGPAIPSNTPNVVGDWLGDLPSPSSILPPPSSSVRSGMSVSSKGSKGKRREHQPDTVSVSISHVTTSTGTGLDTSSAMSISSWTSKNPRILAMNKLCGVLNNHLTNIVLAILDIRDAVKKEQQVLNHTKEMLDASTAAPILLPPNVPRTNPTSIPSTRSTAAPAALATPTIAEIADTNATCLQLALWHLHKHDRHLPMQVLLHIVELFKSDTTMVELCLAMSQWDKLCCLWLESFIYGV</sequence>
<proteinExistence type="predicted"/>
<evidence type="ECO:0000313" key="2">
    <source>
        <dbReference type="EMBL" id="EGN94136.1"/>
    </source>
</evidence>
<organism evidence="3">
    <name type="scientific">Serpula lacrymans var. lacrymans (strain S7.3)</name>
    <name type="common">Dry rot fungus</name>
    <dbReference type="NCBI Taxonomy" id="936435"/>
    <lineage>
        <taxon>Eukaryota</taxon>
        <taxon>Fungi</taxon>
        <taxon>Dikarya</taxon>
        <taxon>Basidiomycota</taxon>
        <taxon>Agaricomycotina</taxon>
        <taxon>Agaricomycetes</taxon>
        <taxon>Agaricomycetidae</taxon>
        <taxon>Boletales</taxon>
        <taxon>Coniophorineae</taxon>
        <taxon>Serpulaceae</taxon>
        <taxon>Serpula</taxon>
    </lineage>
</organism>
<dbReference type="AlphaFoldDB" id="F8QC17"/>
<keyword evidence="3" id="KW-1185">Reference proteome</keyword>
<dbReference type="HOGENOM" id="CLU_418656_0_0_1"/>
<dbReference type="EMBL" id="GL945489">
    <property type="protein sequence ID" value="EGN94136.1"/>
    <property type="molecule type" value="Genomic_DNA"/>
</dbReference>
<dbReference type="Proteomes" id="UP000008063">
    <property type="component" value="Unassembled WGS sequence"/>
</dbReference>
<feature type="compositionally biased region" description="Low complexity" evidence="1">
    <location>
        <begin position="448"/>
        <end position="460"/>
    </location>
</feature>
<evidence type="ECO:0000313" key="3">
    <source>
        <dbReference type="Proteomes" id="UP000008063"/>
    </source>
</evidence>
<feature type="compositionally biased region" description="Polar residues" evidence="1">
    <location>
        <begin position="410"/>
        <end position="427"/>
    </location>
</feature>
<feature type="compositionally biased region" description="Low complexity" evidence="1">
    <location>
        <begin position="472"/>
        <end position="493"/>
    </location>
</feature>
<dbReference type="OrthoDB" id="2712958at2759"/>
<feature type="region of interest" description="Disordered" evidence="1">
    <location>
        <begin position="18"/>
        <end position="41"/>
    </location>
</feature>
<reference evidence="3" key="1">
    <citation type="journal article" date="2011" name="Science">
        <title>The plant cell wall-decomposing machinery underlies the functional diversity of forest fungi.</title>
        <authorList>
            <person name="Eastwood D.C."/>
            <person name="Floudas D."/>
            <person name="Binder M."/>
            <person name="Majcherczyk A."/>
            <person name="Schneider P."/>
            <person name="Aerts A."/>
            <person name="Asiegbu F.O."/>
            <person name="Baker S.E."/>
            <person name="Barry K."/>
            <person name="Bendiksby M."/>
            <person name="Blumentritt M."/>
            <person name="Coutinho P.M."/>
            <person name="Cullen D."/>
            <person name="de Vries R.P."/>
            <person name="Gathman A."/>
            <person name="Goodell B."/>
            <person name="Henrissat B."/>
            <person name="Ihrmark K."/>
            <person name="Kauserud H."/>
            <person name="Kohler A."/>
            <person name="LaButti K."/>
            <person name="Lapidus A."/>
            <person name="Lavin J.L."/>
            <person name="Lee Y.-H."/>
            <person name="Lindquist E."/>
            <person name="Lilly W."/>
            <person name="Lucas S."/>
            <person name="Morin E."/>
            <person name="Murat C."/>
            <person name="Oguiza J.A."/>
            <person name="Park J."/>
            <person name="Pisabarro A.G."/>
            <person name="Riley R."/>
            <person name="Rosling A."/>
            <person name="Salamov A."/>
            <person name="Schmidt O."/>
            <person name="Schmutz J."/>
            <person name="Skrede I."/>
            <person name="Stenlid J."/>
            <person name="Wiebenga A."/>
            <person name="Xie X."/>
            <person name="Kuees U."/>
            <person name="Hibbett D.S."/>
            <person name="Hoffmeister D."/>
            <person name="Hoegberg N."/>
            <person name="Martin F."/>
            <person name="Grigoriev I.V."/>
            <person name="Watkinson S.C."/>
        </authorList>
    </citation>
    <scope>NUCLEOTIDE SEQUENCE [LARGE SCALE GENOMIC DNA]</scope>
    <source>
        <strain evidence="3">strain S7.3</strain>
    </source>
</reference>
<evidence type="ECO:0000256" key="1">
    <source>
        <dbReference type="SAM" id="MobiDB-lite"/>
    </source>
</evidence>
<gene>
    <name evidence="2" type="ORF">SERLA73DRAFT_155893</name>
</gene>
<accession>F8QC17</accession>
<dbReference type="InParanoid" id="F8QC17"/>
<feature type="region of interest" description="Disordered" evidence="1">
    <location>
        <begin position="409"/>
        <end position="493"/>
    </location>
</feature>
<protein>
    <submittedName>
        <fullName evidence="2">Uncharacterized protein</fullName>
    </submittedName>
</protein>
<name>F8QC17_SERL3</name>